<evidence type="ECO:0000313" key="5">
    <source>
        <dbReference type="Proteomes" id="UP001212997"/>
    </source>
</evidence>
<feature type="region of interest" description="Disordered" evidence="3">
    <location>
        <begin position="334"/>
        <end position="354"/>
    </location>
</feature>
<evidence type="ECO:0000313" key="4">
    <source>
        <dbReference type="EMBL" id="KAJ3486399.1"/>
    </source>
</evidence>
<dbReference type="InterPro" id="IPR037239">
    <property type="entry name" value="OSBP_sf"/>
</dbReference>
<evidence type="ECO:0008006" key="6">
    <source>
        <dbReference type="Google" id="ProtNLM"/>
    </source>
</evidence>
<evidence type="ECO:0000256" key="3">
    <source>
        <dbReference type="SAM" id="MobiDB-lite"/>
    </source>
</evidence>
<dbReference type="InterPro" id="IPR018494">
    <property type="entry name" value="Oxysterol-bd_CS"/>
</dbReference>
<dbReference type="SUPFAM" id="SSF144000">
    <property type="entry name" value="Oxysterol-binding protein-like"/>
    <property type="match status" value="1"/>
</dbReference>
<gene>
    <name evidence="4" type="ORF">NLI96_g4269</name>
</gene>
<proteinExistence type="inferred from homology"/>
<dbReference type="PANTHER" id="PTHR10972:SF184">
    <property type="entry name" value="OXYSTEROL-BINDING PROTEIN HOMOLOG 4-RELATED"/>
    <property type="match status" value="1"/>
</dbReference>
<accession>A0AAD5V784</accession>
<keyword evidence="5" id="KW-1185">Reference proteome</keyword>
<name>A0AAD5V784_9APHY</name>
<dbReference type="GO" id="GO:0016020">
    <property type="term" value="C:membrane"/>
    <property type="evidence" value="ECO:0007669"/>
    <property type="project" value="TreeGrafter"/>
</dbReference>
<dbReference type="Gene3D" id="2.40.160.120">
    <property type="match status" value="1"/>
</dbReference>
<dbReference type="AlphaFoldDB" id="A0AAD5V784"/>
<dbReference type="Proteomes" id="UP001212997">
    <property type="component" value="Unassembled WGS sequence"/>
</dbReference>
<comment type="caution">
    <text evidence="4">The sequence shown here is derived from an EMBL/GenBank/DDBJ whole genome shotgun (WGS) entry which is preliminary data.</text>
</comment>
<evidence type="ECO:0000256" key="2">
    <source>
        <dbReference type="RuleBase" id="RU003844"/>
    </source>
</evidence>
<dbReference type="GO" id="GO:0008142">
    <property type="term" value="F:oxysterol binding"/>
    <property type="evidence" value="ECO:0007669"/>
    <property type="project" value="TreeGrafter"/>
</dbReference>
<comment type="similarity">
    <text evidence="1 2">Belongs to the OSBP family.</text>
</comment>
<sequence length="410" mass="46218">MLPFASWISSIGRSSFTERLLGVLSQVNLSIPIHLSWLQRTVRIASFSGDLSSLTAPPFILSPVSLTEFPAYWCERPELFSAIADAKTDEDRSIAVLKWFISTLKGQYTSRNEKMGSEKKPLNPILGELFYGYWPNINNRGQTNLVVEQVSHHPPITAYYIENKDKGVHLRGHSAQKTSFSSGSIIVKQIGHAILTVDLPSGKQENFLITLPKLRIDGLWYGSPYIELTDTSFIQSSSGWLSSIEYKGKGYFSGESHRYKAVVSPPRSNNAKHTFEGLWHTTSKHVNTGKVFTNVQGPKEEVTVLDVEEQGEWESRKVWKFVSKGIREGDFEVASREKSKIENEQRQRRRDEAAAGTKWELKHFDYVESDPLYEDLGILFKAVPPTEDAYLYKSNAPTIPPTPTPTTTAE</sequence>
<dbReference type="Pfam" id="PF01237">
    <property type="entry name" value="Oxysterol_BP"/>
    <property type="match status" value="1"/>
</dbReference>
<dbReference type="GO" id="GO:0005829">
    <property type="term" value="C:cytosol"/>
    <property type="evidence" value="ECO:0007669"/>
    <property type="project" value="TreeGrafter"/>
</dbReference>
<evidence type="ECO:0000256" key="1">
    <source>
        <dbReference type="ARBA" id="ARBA00008842"/>
    </source>
</evidence>
<dbReference type="Gene3D" id="1.10.287.2720">
    <property type="match status" value="1"/>
</dbReference>
<dbReference type="Gene3D" id="3.30.70.3490">
    <property type="match status" value="1"/>
</dbReference>
<dbReference type="EMBL" id="JANAWD010000122">
    <property type="protein sequence ID" value="KAJ3486399.1"/>
    <property type="molecule type" value="Genomic_DNA"/>
</dbReference>
<dbReference type="PROSITE" id="PS01013">
    <property type="entry name" value="OSBP"/>
    <property type="match status" value="1"/>
</dbReference>
<dbReference type="PANTHER" id="PTHR10972">
    <property type="entry name" value="OXYSTEROL-BINDING PROTEIN-RELATED"/>
    <property type="match status" value="1"/>
</dbReference>
<organism evidence="4 5">
    <name type="scientific">Meripilus lineatus</name>
    <dbReference type="NCBI Taxonomy" id="2056292"/>
    <lineage>
        <taxon>Eukaryota</taxon>
        <taxon>Fungi</taxon>
        <taxon>Dikarya</taxon>
        <taxon>Basidiomycota</taxon>
        <taxon>Agaricomycotina</taxon>
        <taxon>Agaricomycetes</taxon>
        <taxon>Polyporales</taxon>
        <taxon>Meripilaceae</taxon>
        <taxon>Meripilus</taxon>
    </lineage>
</organism>
<feature type="region of interest" description="Disordered" evidence="3">
    <location>
        <begin position="391"/>
        <end position="410"/>
    </location>
</feature>
<protein>
    <recommendedName>
        <fullName evidence="6">Oxysterol-binding protein</fullName>
    </recommendedName>
</protein>
<reference evidence="4" key="1">
    <citation type="submission" date="2022-07" db="EMBL/GenBank/DDBJ databases">
        <title>Genome Sequence of Physisporinus lineatus.</title>
        <authorList>
            <person name="Buettner E."/>
        </authorList>
    </citation>
    <scope>NUCLEOTIDE SEQUENCE</scope>
    <source>
        <strain evidence="4">VT162</strain>
    </source>
</reference>
<dbReference type="InterPro" id="IPR000648">
    <property type="entry name" value="Oxysterol-bd"/>
</dbReference>